<evidence type="ECO:0000313" key="1">
    <source>
        <dbReference type="Proteomes" id="UP000515154"/>
    </source>
</evidence>
<dbReference type="RefSeq" id="XP_036354918.1">
    <property type="nucleotide sequence ID" value="XM_036499025.1"/>
</dbReference>
<evidence type="ECO:0000313" key="2">
    <source>
        <dbReference type="RefSeq" id="XP_036354918.1"/>
    </source>
</evidence>
<proteinExistence type="predicted"/>
<protein>
    <submittedName>
        <fullName evidence="2">Fatty acid-binding protein-like</fullName>
    </submittedName>
</protein>
<dbReference type="KEGG" id="osn:118761257"/>
<dbReference type="Proteomes" id="UP000515154">
    <property type="component" value="Linkage group LG2"/>
</dbReference>
<dbReference type="CDD" id="cd00742">
    <property type="entry name" value="FABP"/>
    <property type="match status" value="1"/>
</dbReference>
<organism evidence="1 2">
    <name type="scientific">Octopus sinensis</name>
    <name type="common">East Asian common octopus</name>
    <dbReference type="NCBI Taxonomy" id="2607531"/>
    <lineage>
        <taxon>Eukaryota</taxon>
        <taxon>Metazoa</taxon>
        <taxon>Spiralia</taxon>
        <taxon>Lophotrochozoa</taxon>
        <taxon>Mollusca</taxon>
        <taxon>Cephalopoda</taxon>
        <taxon>Coleoidea</taxon>
        <taxon>Octopodiformes</taxon>
        <taxon>Octopoda</taxon>
        <taxon>Incirrata</taxon>
        <taxon>Octopodidae</taxon>
        <taxon>Octopus</taxon>
    </lineage>
</organism>
<reference evidence="2" key="1">
    <citation type="submission" date="2025-08" db="UniProtKB">
        <authorList>
            <consortium name="RefSeq"/>
        </authorList>
    </citation>
    <scope>IDENTIFICATION</scope>
</reference>
<dbReference type="SUPFAM" id="SSF50814">
    <property type="entry name" value="Lipocalins"/>
    <property type="match status" value="1"/>
</dbReference>
<gene>
    <name evidence="2" type="primary">LOC118761257</name>
</gene>
<dbReference type="InterPro" id="IPR012674">
    <property type="entry name" value="Calycin"/>
</dbReference>
<dbReference type="GO" id="GO:0008289">
    <property type="term" value="F:lipid binding"/>
    <property type="evidence" value="ECO:0007669"/>
    <property type="project" value="UniProtKB-KW"/>
</dbReference>
<accession>A0A7E6EHX5</accession>
<keyword evidence="1" id="KW-1185">Reference proteome</keyword>
<name>A0A7E6EHX5_9MOLL</name>
<dbReference type="Gene3D" id="2.40.128.20">
    <property type="match status" value="1"/>
</dbReference>
<dbReference type="AlphaFoldDB" id="A0A7E6EHX5"/>
<sequence length="140" mass="15802">MSIDLFGGKWKQDNVLPDNFVEFMNAAGINKNVQDQVSQIRYINEFEADGDNWVYKISVQGMPETKNYPFKFDEPYSSTDLFGSPFKCVVTKLADNKIQETITESIGNKMVVVKTVENDSTMSTVTTAGDVSCRIKFTKM</sequence>